<reference evidence="1" key="1">
    <citation type="submission" date="2021-06" db="EMBL/GenBank/DDBJ databases">
        <title>Parelaphostrongylus tenuis whole genome reference sequence.</title>
        <authorList>
            <person name="Garwood T.J."/>
            <person name="Larsen P.A."/>
            <person name="Fountain-Jones N.M."/>
            <person name="Garbe J.R."/>
            <person name="Macchietto M.G."/>
            <person name="Kania S.A."/>
            <person name="Gerhold R.W."/>
            <person name="Richards J.E."/>
            <person name="Wolf T.M."/>
        </authorList>
    </citation>
    <scope>NUCLEOTIDE SEQUENCE</scope>
    <source>
        <strain evidence="1">MNPRO001-30</strain>
        <tissue evidence="1">Meninges</tissue>
    </source>
</reference>
<name>A0AAD5MYB6_PARTN</name>
<evidence type="ECO:0000313" key="1">
    <source>
        <dbReference type="EMBL" id="KAJ1355984.1"/>
    </source>
</evidence>
<organism evidence="1 2">
    <name type="scientific">Parelaphostrongylus tenuis</name>
    <name type="common">Meningeal worm</name>
    <dbReference type="NCBI Taxonomy" id="148309"/>
    <lineage>
        <taxon>Eukaryota</taxon>
        <taxon>Metazoa</taxon>
        <taxon>Ecdysozoa</taxon>
        <taxon>Nematoda</taxon>
        <taxon>Chromadorea</taxon>
        <taxon>Rhabditida</taxon>
        <taxon>Rhabditina</taxon>
        <taxon>Rhabditomorpha</taxon>
        <taxon>Strongyloidea</taxon>
        <taxon>Metastrongylidae</taxon>
        <taxon>Parelaphostrongylus</taxon>
    </lineage>
</organism>
<keyword evidence="2" id="KW-1185">Reference proteome</keyword>
<dbReference type="Proteomes" id="UP001196413">
    <property type="component" value="Unassembled WGS sequence"/>
</dbReference>
<accession>A0AAD5MYB6</accession>
<comment type="caution">
    <text evidence="1">The sequence shown here is derived from an EMBL/GenBank/DDBJ whole genome shotgun (WGS) entry which is preliminary data.</text>
</comment>
<dbReference type="EMBL" id="JAHQIW010002650">
    <property type="protein sequence ID" value="KAJ1355984.1"/>
    <property type="molecule type" value="Genomic_DNA"/>
</dbReference>
<dbReference type="AlphaFoldDB" id="A0AAD5MYB6"/>
<protein>
    <submittedName>
        <fullName evidence="1">Uncharacterized protein</fullName>
    </submittedName>
</protein>
<evidence type="ECO:0000313" key="2">
    <source>
        <dbReference type="Proteomes" id="UP001196413"/>
    </source>
</evidence>
<proteinExistence type="predicted"/>
<gene>
    <name evidence="1" type="ORF">KIN20_013587</name>
</gene>
<sequence>MAEILNFEELFNGPTLPTTNNLHADITQHAQCPDQPLLIYVDRYVTVYKGQYMSFALFTNALVFYGRR</sequence>